<dbReference type="RefSeq" id="WP_317477661.1">
    <property type="nucleotide sequence ID" value="NZ_JARQTW010000015.1"/>
</dbReference>
<dbReference type="SMART" id="SM00345">
    <property type="entry name" value="HTH_GNTR"/>
    <property type="match status" value="1"/>
</dbReference>
<dbReference type="InterPro" id="IPR036388">
    <property type="entry name" value="WH-like_DNA-bd_sf"/>
</dbReference>
<dbReference type="SMART" id="SM00866">
    <property type="entry name" value="UTRA"/>
    <property type="match status" value="1"/>
</dbReference>
<dbReference type="PANTHER" id="PTHR44846:SF1">
    <property type="entry name" value="MANNOSYL-D-GLYCERATE TRANSPORT_METABOLISM SYSTEM REPRESSOR MNGR-RELATED"/>
    <property type="match status" value="1"/>
</dbReference>
<keyword evidence="2" id="KW-0238">DNA-binding</keyword>
<dbReference type="InterPro" id="IPR028978">
    <property type="entry name" value="Chorismate_lyase_/UTRA_dom_sf"/>
</dbReference>
<evidence type="ECO:0000256" key="3">
    <source>
        <dbReference type="ARBA" id="ARBA00023163"/>
    </source>
</evidence>
<dbReference type="CDD" id="cd07377">
    <property type="entry name" value="WHTH_GntR"/>
    <property type="match status" value="1"/>
</dbReference>
<dbReference type="PRINTS" id="PR00035">
    <property type="entry name" value="HTHGNTR"/>
</dbReference>
<dbReference type="SUPFAM" id="SSF46785">
    <property type="entry name" value="Winged helix' DNA-binding domain"/>
    <property type="match status" value="1"/>
</dbReference>
<reference evidence="5" key="1">
    <citation type="submission" date="2023-03" db="EMBL/GenBank/DDBJ databases">
        <title>Classification of Bisgaard taxon 6 and taxon 10 as Exercitatus varius gen. nov., spec. nov.</title>
        <authorList>
            <person name="Christensen H."/>
        </authorList>
    </citation>
    <scope>NUCLEOTIDE SEQUENCE</scope>
    <source>
        <strain evidence="5">86116</strain>
    </source>
</reference>
<organism evidence="5 6">
    <name type="scientific">Exercitatus varius</name>
    <dbReference type="NCBI Taxonomy" id="67857"/>
    <lineage>
        <taxon>Bacteria</taxon>
        <taxon>Pseudomonadati</taxon>
        <taxon>Pseudomonadota</taxon>
        <taxon>Gammaproteobacteria</taxon>
        <taxon>Pasteurellales</taxon>
        <taxon>Pasteurellaceae</taxon>
        <taxon>Exercitatus</taxon>
    </lineage>
</organism>
<comment type="caution">
    <text evidence="5">The sequence shown here is derived from an EMBL/GenBank/DDBJ whole genome shotgun (WGS) entry which is preliminary data.</text>
</comment>
<evidence type="ECO:0000256" key="2">
    <source>
        <dbReference type="ARBA" id="ARBA00023125"/>
    </source>
</evidence>
<dbReference type="InterPro" id="IPR000524">
    <property type="entry name" value="Tscrpt_reg_HTH_GntR"/>
</dbReference>
<dbReference type="GO" id="GO:0003700">
    <property type="term" value="F:DNA-binding transcription factor activity"/>
    <property type="evidence" value="ECO:0007669"/>
    <property type="project" value="InterPro"/>
</dbReference>
<protein>
    <submittedName>
        <fullName evidence="5">GntR family transcriptional regulator</fullName>
    </submittedName>
</protein>
<dbReference type="PROSITE" id="PS50949">
    <property type="entry name" value="HTH_GNTR"/>
    <property type="match status" value="1"/>
</dbReference>
<feature type="domain" description="HTH gntR-type" evidence="4">
    <location>
        <begin position="15"/>
        <end position="83"/>
    </location>
</feature>
<dbReference type="Gene3D" id="3.40.1410.10">
    <property type="entry name" value="Chorismate lyase-like"/>
    <property type="match status" value="1"/>
</dbReference>
<accession>A0AAW6QAT8</accession>
<evidence type="ECO:0000259" key="4">
    <source>
        <dbReference type="PROSITE" id="PS50949"/>
    </source>
</evidence>
<dbReference type="InterPro" id="IPR036390">
    <property type="entry name" value="WH_DNA-bd_sf"/>
</dbReference>
<proteinExistence type="predicted"/>
<dbReference type="GO" id="GO:0003677">
    <property type="term" value="F:DNA binding"/>
    <property type="evidence" value="ECO:0007669"/>
    <property type="project" value="UniProtKB-KW"/>
</dbReference>
<evidence type="ECO:0000313" key="6">
    <source>
        <dbReference type="Proteomes" id="UP001214976"/>
    </source>
</evidence>
<dbReference type="Proteomes" id="UP001214976">
    <property type="component" value="Unassembled WGS sequence"/>
</dbReference>
<dbReference type="Pfam" id="PF07702">
    <property type="entry name" value="UTRA"/>
    <property type="match status" value="1"/>
</dbReference>
<dbReference type="SUPFAM" id="SSF64288">
    <property type="entry name" value="Chorismate lyase-like"/>
    <property type="match status" value="1"/>
</dbReference>
<dbReference type="InterPro" id="IPR011663">
    <property type="entry name" value="UTRA"/>
</dbReference>
<evidence type="ECO:0000256" key="1">
    <source>
        <dbReference type="ARBA" id="ARBA00023015"/>
    </source>
</evidence>
<keyword evidence="1" id="KW-0805">Transcription regulation</keyword>
<dbReference type="Pfam" id="PF00392">
    <property type="entry name" value="GntR"/>
    <property type="match status" value="1"/>
</dbReference>
<evidence type="ECO:0000313" key="5">
    <source>
        <dbReference type="EMBL" id="MDG2950710.1"/>
    </source>
</evidence>
<dbReference type="GO" id="GO:0045892">
    <property type="term" value="P:negative regulation of DNA-templated transcription"/>
    <property type="evidence" value="ECO:0007669"/>
    <property type="project" value="TreeGrafter"/>
</dbReference>
<dbReference type="EMBL" id="JARQTW010000015">
    <property type="protein sequence ID" value="MDG2950710.1"/>
    <property type="molecule type" value="Genomic_DNA"/>
</dbReference>
<gene>
    <name evidence="5" type="ORF">P7M15_09330</name>
</gene>
<name>A0AAW6QAT8_9PAST</name>
<dbReference type="AlphaFoldDB" id="A0AAW6QAT8"/>
<dbReference type="PANTHER" id="PTHR44846">
    <property type="entry name" value="MANNOSYL-D-GLYCERATE TRANSPORT/METABOLISM SYSTEM REPRESSOR MNGR-RELATED"/>
    <property type="match status" value="1"/>
</dbReference>
<dbReference type="Gene3D" id="1.10.10.10">
    <property type="entry name" value="Winged helix-like DNA-binding domain superfamily/Winged helix DNA-binding domain"/>
    <property type="match status" value="1"/>
</dbReference>
<dbReference type="InterPro" id="IPR050679">
    <property type="entry name" value="Bact_HTH_transcr_reg"/>
</dbReference>
<keyword evidence="3" id="KW-0804">Transcription</keyword>
<sequence>MLQNYDLNYAKASKMPRYIQIKYRLQQFLADENWLFDKAIPSEQELANEYGVSIGTIRKAVEGLVEEGVLIKHQGKGTFLKHPAFIKSSMIRFYPARDENGEIKTPTGIVKVVKSIEGDEKINNILELPANAPLIYLERVRMNGETVILSDKIWLSEERFSRLLELSPEKFPSLLYPFYFEYCGQMVISAKEQMNFLLNYRDPYLTDNQEKAVVRIRRTAKGLDGSIIEYRESYGLAENYYYEAIIT</sequence>